<evidence type="ECO:0000256" key="11">
    <source>
        <dbReference type="ARBA" id="ARBA00023160"/>
    </source>
</evidence>
<evidence type="ECO:0000256" key="1">
    <source>
        <dbReference type="ARBA" id="ARBA00004141"/>
    </source>
</evidence>
<evidence type="ECO:0000256" key="13">
    <source>
        <dbReference type="ARBA" id="ARBA00036671"/>
    </source>
</evidence>
<evidence type="ECO:0000313" key="15">
    <source>
        <dbReference type="EMBL" id="THH13840.1"/>
    </source>
</evidence>
<evidence type="ECO:0000256" key="7">
    <source>
        <dbReference type="ARBA" id="ARBA00022832"/>
    </source>
</evidence>
<dbReference type="PANTHER" id="PTHR11035:SF3">
    <property type="entry name" value="VERY-LONG-CHAIN (3R)-3-HYDROXYACYL-COA DEHYDRATASE"/>
    <property type="match status" value="1"/>
</dbReference>
<keyword evidence="7 14" id="KW-0276">Fatty acid metabolism</keyword>
<keyword evidence="12 14" id="KW-0456">Lyase</keyword>
<evidence type="ECO:0000256" key="9">
    <source>
        <dbReference type="ARBA" id="ARBA00023098"/>
    </source>
</evidence>
<keyword evidence="9 14" id="KW-0443">Lipid metabolism</keyword>
<evidence type="ECO:0000256" key="8">
    <source>
        <dbReference type="ARBA" id="ARBA00022989"/>
    </source>
</evidence>
<evidence type="ECO:0000256" key="3">
    <source>
        <dbReference type="ARBA" id="ARBA00007811"/>
    </source>
</evidence>
<dbReference type="GO" id="GO:0042761">
    <property type="term" value="P:very long-chain fatty acid biosynthetic process"/>
    <property type="evidence" value="ECO:0007669"/>
    <property type="project" value="TreeGrafter"/>
</dbReference>
<proteinExistence type="inferred from homology"/>
<dbReference type="GO" id="GO:0030148">
    <property type="term" value="P:sphingolipid biosynthetic process"/>
    <property type="evidence" value="ECO:0007669"/>
    <property type="project" value="TreeGrafter"/>
</dbReference>
<dbReference type="GO" id="GO:0005789">
    <property type="term" value="C:endoplasmic reticulum membrane"/>
    <property type="evidence" value="ECO:0007669"/>
    <property type="project" value="UniProtKB-SubCell"/>
</dbReference>
<organism evidence="15 16">
    <name type="scientific">Bondarzewia mesenterica</name>
    <dbReference type="NCBI Taxonomy" id="1095465"/>
    <lineage>
        <taxon>Eukaryota</taxon>
        <taxon>Fungi</taxon>
        <taxon>Dikarya</taxon>
        <taxon>Basidiomycota</taxon>
        <taxon>Agaricomycotina</taxon>
        <taxon>Agaricomycetes</taxon>
        <taxon>Russulales</taxon>
        <taxon>Bondarzewiaceae</taxon>
        <taxon>Bondarzewia</taxon>
    </lineage>
</organism>
<accession>A0A4S4LUA3</accession>
<evidence type="ECO:0000256" key="5">
    <source>
        <dbReference type="ARBA" id="ARBA00022516"/>
    </source>
</evidence>
<gene>
    <name evidence="15" type="ORF">EW146_g6422</name>
</gene>
<comment type="catalytic activity">
    <reaction evidence="13 14">
        <text>a very-long-chain (3R)-3-hydroxyacyl-CoA = a very-long-chain (2E)-enoyl-CoA + H2O</text>
        <dbReference type="Rhea" id="RHEA:45812"/>
        <dbReference type="ChEBI" id="CHEBI:15377"/>
        <dbReference type="ChEBI" id="CHEBI:83728"/>
        <dbReference type="ChEBI" id="CHEBI:85440"/>
        <dbReference type="EC" id="4.2.1.134"/>
    </reaction>
</comment>
<keyword evidence="11 14" id="KW-0275">Fatty acid biosynthesis</keyword>
<dbReference type="GO" id="GO:0030497">
    <property type="term" value="P:fatty acid elongation"/>
    <property type="evidence" value="ECO:0007669"/>
    <property type="project" value="TreeGrafter"/>
</dbReference>
<evidence type="ECO:0000256" key="6">
    <source>
        <dbReference type="ARBA" id="ARBA00022692"/>
    </source>
</evidence>
<dbReference type="GO" id="GO:0102158">
    <property type="term" value="F:very-long-chain (3R)-3-hydroxyacyl-CoA dehydratase activity"/>
    <property type="evidence" value="ECO:0007669"/>
    <property type="project" value="UniProtKB-EC"/>
</dbReference>
<keyword evidence="16" id="KW-1185">Reference proteome</keyword>
<reference evidence="15 16" key="1">
    <citation type="submission" date="2019-02" db="EMBL/GenBank/DDBJ databases">
        <title>Genome sequencing of the rare red list fungi Bondarzewia mesenterica.</title>
        <authorList>
            <person name="Buettner E."/>
            <person name="Kellner H."/>
        </authorList>
    </citation>
    <scope>NUCLEOTIDE SEQUENCE [LARGE SCALE GENOMIC DNA]</scope>
    <source>
        <strain evidence="15 16">DSM 108281</strain>
    </source>
</reference>
<feature type="non-terminal residue" evidence="15">
    <location>
        <position position="1"/>
    </location>
</feature>
<dbReference type="OrthoDB" id="46988at2759"/>
<protein>
    <recommendedName>
        <fullName evidence="4 14">Very-long-chain (3R)-3-hydroxyacyl-CoA dehydratase</fullName>
        <ecNumber evidence="4 14">4.2.1.134</ecNumber>
    </recommendedName>
</protein>
<keyword evidence="5 14" id="KW-0444">Lipid biosynthesis</keyword>
<comment type="function">
    <text evidence="14">Catalyzes the third of the four reactions of the long-chain fatty acids elongation cycle. This endoplasmic reticulum-bound enzymatic process, allows the addition of two carbons to the chain of long- and very long-chain fatty acids/VLCFAs per cycle. This enzyme catalyzes the dehydration of the 3-hydroxyacyl-CoA intermediate into trans-2,3-enoyl-CoA, within each cycle of fatty acid elongation. Thereby, it participates to the production of VLCFAs of different chain lengths that are involved in multiple biological processes as precursors of membrane lipids and lipid mediators.</text>
</comment>
<name>A0A4S4LUA3_9AGAM</name>
<evidence type="ECO:0000256" key="10">
    <source>
        <dbReference type="ARBA" id="ARBA00023136"/>
    </source>
</evidence>
<comment type="similarity">
    <text evidence="3 14">Belongs to the very long-chain fatty acids dehydratase HACD family.</text>
</comment>
<comment type="caution">
    <text evidence="15">The sequence shown here is derived from an EMBL/GenBank/DDBJ whole genome shotgun (WGS) entry which is preliminary data.</text>
</comment>
<evidence type="ECO:0000256" key="14">
    <source>
        <dbReference type="RuleBase" id="RU363109"/>
    </source>
</evidence>
<comment type="subcellular location">
    <subcellularLocation>
        <location evidence="14">Endoplasmic reticulum membrane</location>
        <topology evidence="14">Multi-pass membrane protein</topology>
    </subcellularLocation>
    <subcellularLocation>
        <location evidence="1">Membrane</location>
        <topology evidence="1">Multi-pass membrane protein</topology>
    </subcellularLocation>
</comment>
<comment type="pathway">
    <text evidence="2 14">Lipid metabolism; fatty acid biosynthesis.</text>
</comment>
<keyword evidence="14" id="KW-0256">Endoplasmic reticulum</keyword>
<evidence type="ECO:0000256" key="2">
    <source>
        <dbReference type="ARBA" id="ARBA00005194"/>
    </source>
</evidence>
<dbReference type="InterPro" id="IPR007482">
    <property type="entry name" value="Tyr_Pase-like_PTPLA"/>
</dbReference>
<keyword evidence="10 14" id="KW-0472">Membrane</keyword>
<dbReference type="Pfam" id="PF04387">
    <property type="entry name" value="PTPLA"/>
    <property type="match status" value="1"/>
</dbReference>
<dbReference type="EC" id="4.2.1.134" evidence="4 14"/>
<dbReference type="EMBL" id="SGPL01000321">
    <property type="protein sequence ID" value="THH13840.1"/>
    <property type="molecule type" value="Genomic_DNA"/>
</dbReference>
<dbReference type="PANTHER" id="PTHR11035">
    <property type="entry name" value="VERY-LONG-CHAIN (3R)-3-HYDROXYACYL-COA DEHYDRATASE"/>
    <property type="match status" value="1"/>
</dbReference>
<sequence>SLHPRPTCDDEPTTPTDHKKETYVASFGLRIPLRVIELTISPSSATPPLVKGYLVLYNLLSAAGWSYVLYLTLIHFLSPTVPASASIPSFIPTSLAPLYKRATSTFAAVGEPTFYVQSLAILEILHALLGFVRSPLTTTAMQVASRLYLVWYIAARFDSVSAFSFSASPYFRPSETLAYGERVQARASPFYGSMVLSWSVTEVIRYTFYASSLVGIEPRVLLWLRYTTFYVLYITGASSEAFVAFSTLPLRKPVEEWDAESLGRALLFCIWWPARSADPDDNVAAHLPVTRGITRHTKIFRYIQSFDPSHLQPEDFHDISHRKRATFTVVLDGQKLRPSFRIFYRGSATFPKGTHGYLYYSPSMTPDLSDGEIRFRVTQPGDPADTFEEGHDLLLPRGGRWKAVISQLFTSPLTVSARRLLIKENSTLKDYQVKPLPRKFPFSRYIHNLDPRHITSSDFHDISGLLYPRFYAGTVPENFQQIYYESTGGNPSVLIRFPSGTHGFLYYHRRTGIEEGQLRFRITKDANPTSFAEGKDLLFRKALPWYLPESRLRPNALGSLIPKDDGATKPESVPAEQLTRYDRPPAVYRAQNRVMTAFGQLFSISFSSYCSRFWIGYGGRRRMFLLYHPLIVYDGHTHQSIYDGGALCCFEPSPLPEDQGSIAVVLRLCKIISPITLKEHDQLPKNLDLRHVPKPPKIGELFERRASVLSVTLSFHNTPLVSLEPIVRVEAFTRTGNGALKVGCQYIWLWRGNIPSYQSTRSVDADEARGIPKYRRALRFVRSFDPSRLQPKDFYDISHRKRVTFMVVLDGQKLSPSFVIRYRGTATFPKGTQGYLYYSPSTTPDLSDGEIRFRVTQPGDPADTFKEGHDLLLPTGVRWRFPVTKIFAGRSRVSARRLLIKENSPLEGYQVKPLSHKIPMRWYIRALDPQRITSSDFHDISGLFYVKFFVENLEETPQKIVYEATGGSPFRQLCFPPGTHGFLYYHRQTGIEEGQVRFRITKDANPTSFAEGEDLLLRKGFPWYISGSRLRSSGLGSLIPKDDGAAKPEMVPAEHQDVTRYDRLPFVYRTQNRPMFAFGQLFSISFSSLCNHVWIGYGERRRRFRLRHPLFVPNEGRPQTIYDGIGLCCFEPSPLPKDQGSIAIVLRLCKIISPITLKERDQLPKNLDLEHIPKPPKTGELFQRHASIWSARSADPDDSVAAHLPVTRGITRHKKIFRYIQSFDPHHLEPEDFHDISHRERATYIVVLDGQKLRPSFWITYGGRVTFPKGTHGYLYYSPSTTPDLSDGAIRFRVTQPGDPKDTFKEGHDLLLPQGGRWKAIISRLFASPLTVSARRLLIKENSPLKDYQVKPLPRKLPSSRYIQNLDPRHITSSDFHDISGRYNPRYYAETATENPEEIYYEATGGIHSPIIHFPPGTHGFLYYHCQTGIEEGQVRFRITKDANPASFVEGKDLLFRTGLPWYLPGSRLRHKALGRLIPKDDGATKPESVPVEQQYATRYDRPPAAYRTRNLSVMAFGQLFSVSFSSSRNYFWIGYGGRRHMFVLYHPFLVHNRGRRHTVYDGIALCCFEPSPLPKDQGSIAVVLRLCKIISPITLKGRDQLPKNLDLRHIPKPPKTGELFERRASVWVHRPKPNTSNSRALEFLFRAQADSSEGGDEPYYIMLQRISTLEATIGAEMEGHSLGLKTSQTMTSFDGPQLVSVATYLEDSRSVCPQPSSTHRESLDCKGHTNYVIKSEFATPTCTGTRQLILISLLFSGRETSPTLRGVSQRNSHPCFVADSSTSRLSVTLSFHNTPLVSLEPIVRVEAFTRTGNGALKVGCQYIWLWRGNIPSYQSTRSEDADEARGIPKYRRALRFIRSFGPSRLQPKDFYDISHRKRVTFTVVLDGQKLSPSFVIRYRGTATFPKGTQGYLYYSPSTTPDLSDGEIRFRVTQPGDPADTFKEGHDLLLPTGVRWRFPVMRIFAGRSRVSARRLLIKENSPLEGYQVKPLSHKIPMRWYIRALDPQRITSSDFHDISGLFYVKFFVENFEETPQKIVYEATGGSPFRQLCFPPGTHGFLYYHLFCGGGGVGRVLCGWKSGGEEKEARVLTMALELALVVLDGCAELDSGRSMGLEHPALLLATGEWAGEVFGRLEKGVLIRGGGGAAEARLNKAAAGVVIKVSELSERWKRSMIDMAR</sequence>
<dbReference type="UniPathway" id="UPA00094"/>
<evidence type="ECO:0000313" key="16">
    <source>
        <dbReference type="Proteomes" id="UP000310158"/>
    </source>
</evidence>
<dbReference type="Proteomes" id="UP000310158">
    <property type="component" value="Unassembled WGS sequence"/>
</dbReference>
<evidence type="ECO:0000256" key="4">
    <source>
        <dbReference type="ARBA" id="ARBA00013122"/>
    </source>
</evidence>
<keyword evidence="6" id="KW-0812">Transmembrane</keyword>
<evidence type="ECO:0000256" key="12">
    <source>
        <dbReference type="ARBA" id="ARBA00023239"/>
    </source>
</evidence>
<keyword evidence="8" id="KW-1133">Transmembrane helix</keyword>